<organism evidence="2 3">
    <name type="scientific">Leucobacter luti</name>
    <dbReference type="NCBI Taxonomy" id="340320"/>
    <lineage>
        <taxon>Bacteria</taxon>
        <taxon>Bacillati</taxon>
        <taxon>Actinomycetota</taxon>
        <taxon>Actinomycetes</taxon>
        <taxon>Micrococcales</taxon>
        <taxon>Microbacteriaceae</taxon>
        <taxon>Leucobacter</taxon>
    </lineage>
</organism>
<dbReference type="InterPro" id="IPR051540">
    <property type="entry name" value="S-2-haloacid_dehalogenase"/>
</dbReference>
<dbReference type="SFLD" id="SFLDS00003">
    <property type="entry name" value="Haloacid_Dehalogenase"/>
    <property type="match status" value="1"/>
</dbReference>
<dbReference type="Pfam" id="PF00702">
    <property type="entry name" value="Hydrolase"/>
    <property type="match status" value="1"/>
</dbReference>
<evidence type="ECO:0000313" key="3">
    <source>
        <dbReference type="Proteomes" id="UP000295601"/>
    </source>
</evidence>
<dbReference type="AlphaFoldDB" id="A0A4R6RTS4"/>
<dbReference type="Proteomes" id="UP000295601">
    <property type="component" value="Unassembled WGS sequence"/>
</dbReference>
<comment type="caution">
    <text evidence="2">The sequence shown here is derived from an EMBL/GenBank/DDBJ whole genome shotgun (WGS) entry which is preliminary data.</text>
</comment>
<dbReference type="PANTHER" id="PTHR43316:SF3">
    <property type="entry name" value="HALOACID DEHALOGENASE, TYPE II (AFU_ORTHOLOGUE AFUA_2G07750)-RELATED"/>
    <property type="match status" value="1"/>
</dbReference>
<reference evidence="2 3" key="1">
    <citation type="submission" date="2019-03" db="EMBL/GenBank/DDBJ databases">
        <title>Genomic analyses of the natural microbiome of Caenorhabditis elegans.</title>
        <authorList>
            <person name="Samuel B."/>
        </authorList>
    </citation>
    <scope>NUCLEOTIDE SEQUENCE [LARGE SCALE GENOMIC DNA]</scope>
    <source>
        <strain evidence="2 3">JUb18</strain>
    </source>
</reference>
<keyword evidence="1 2" id="KW-0378">Hydrolase</keyword>
<dbReference type="SUPFAM" id="SSF56784">
    <property type="entry name" value="HAD-like"/>
    <property type="match status" value="1"/>
</dbReference>
<evidence type="ECO:0000313" key="2">
    <source>
        <dbReference type="EMBL" id="TDP90270.1"/>
    </source>
</evidence>
<sequence length="229" mass="24867">MATHVYFDFFGTLVDYDASVHPAAVNAPHEFALRHGSAIDAHRASELWQTAWSALDSTAEHTGRECSLHEIADRYRELAEIPPVADQELDTFVAAYLDAWTANIRLAPSAASCVDDLAADHTLSIVSNTHHAPLVPELLGRFGIAGYFTDVFTSIEIGWRKPRSEIFETALSRHTITGAEAVFVGDNWAADIEGPRALGMTPFYVGPATPNRTPVTLAELPALIRATAA</sequence>
<dbReference type="Gene3D" id="3.40.50.1000">
    <property type="entry name" value="HAD superfamily/HAD-like"/>
    <property type="match status" value="1"/>
</dbReference>
<protein>
    <submittedName>
        <fullName evidence="2">Putative hydrolase of the HAD superfamily</fullName>
    </submittedName>
</protein>
<dbReference type="RefSeq" id="WP_133617455.1">
    <property type="nucleotide sequence ID" value="NZ_SNYA01000007.1"/>
</dbReference>
<dbReference type="NCBIfam" id="TIGR01549">
    <property type="entry name" value="HAD-SF-IA-v1"/>
    <property type="match status" value="1"/>
</dbReference>
<name>A0A4R6RTS4_9MICO</name>
<dbReference type="GO" id="GO:0016787">
    <property type="term" value="F:hydrolase activity"/>
    <property type="evidence" value="ECO:0007669"/>
    <property type="project" value="UniProtKB-KW"/>
</dbReference>
<dbReference type="InterPro" id="IPR023214">
    <property type="entry name" value="HAD_sf"/>
</dbReference>
<dbReference type="Gene3D" id="1.20.120.1600">
    <property type="match status" value="1"/>
</dbReference>
<dbReference type="InterPro" id="IPR006439">
    <property type="entry name" value="HAD-SF_hydro_IA"/>
</dbReference>
<dbReference type="EMBL" id="SNYA01000007">
    <property type="protein sequence ID" value="TDP90270.1"/>
    <property type="molecule type" value="Genomic_DNA"/>
</dbReference>
<evidence type="ECO:0000256" key="1">
    <source>
        <dbReference type="ARBA" id="ARBA00022801"/>
    </source>
</evidence>
<dbReference type="PANTHER" id="PTHR43316">
    <property type="entry name" value="HYDROLASE, HALOACID DELAHOGENASE-RELATED"/>
    <property type="match status" value="1"/>
</dbReference>
<accession>A0A4R6RTS4</accession>
<dbReference type="InterPro" id="IPR036412">
    <property type="entry name" value="HAD-like_sf"/>
</dbReference>
<proteinExistence type="predicted"/>
<keyword evidence="3" id="KW-1185">Reference proteome</keyword>
<dbReference type="OrthoDB" id="9810501at2"/>
<gene>
    <name evidence="2" type="ORF">EDF62_2838</name>
</gene>
<dbReference type="SFLD" id="SFLDG01129">
    <property type="entry name" value="C1.5:_HAD__Beta-PGM__Phosphata"/>
    <property type="match status" value="1"/>
</dbReference>